<evidence type="ECO:0000313" key="1">
    <source>
        <dbReference type="EMBL" id="GAH40424.1"/>
    </source>
</evidence>
<name>X1GFN7_9ZZZZ</name>
<sequence>MSTKKVSSNLIRLAHGAGGVLQEELINFITKNITYKNVNKGMRRRKASRYA</sequence>
<comment type="caution">
    <text evidence="1">The sequence shown here is derived from an EMBL/GenBank/DDBJ whole genome shotgun (WGS) entry which is preliminary data.</text>
</comment>
<evidence type="ECO:0008006" key="2">
    <source>
        <dbReference type="Google" id="ProtNLM"/>
    </source>
</evidence>
<organism evidence="1">
    <name type="scientific">marine sediment metagenome</name>
    <dbReference type="NCBI Taxonomy" id="412755"/>
    <lineage>
        <taxon>unclassified sequences</taxon>
        <taxon>metagenomes</taxon>
        <taxon>ecological metagenomes</taxon>
    </lineage>
</organism>
<accession>X1GFN7</accession>
<protein>
    <recommendedName>
        <fullName evidence="2">Hydrogenase expression/formation protein HypE</fullName>
    </recommendedName>
</protein>
<gene>
    <name evidence="1" type="ORF">S03H2_18663</name>
</gene>
<proteinExistence type="predicted"/>
<dbReference type="AlphaFoldDB" id="X1GFN7"/>
<dbReference type="EMBL" id="BARU01009697">
    <property type="protein sequence ID" value="GAH40424.1"/>
    <property type="molecule type" value="Genomic_DNA"/>
</dbReference>
<reference evidence="1" key="1">
    <citation type="journal article" date="2014" name="Front. Microbiol.">
        <title>High frequency of phylogenetically diverse reductive dehalogenase-homologous genes in deep subseafloor sedimentary metagenomes.</title>
        <authorList>
            <person name="Kawai M."/>
            <person name="Futagami T."/>
            <person name="Toyoda A."/>
            <person name="Takaki Y."/>
            <person name="Nishi S."/>
            <person name="Hori S."/>
            <person name="Arai W."/>
            <person name="Tsubouchi T."/>
            <person name="Morono Y."/>
            <person name="Uchiyama I."/>
            <person name="Ito T."/>
            <person name="Fujiyama A."/>
            <person name="Inagaki F."/>
            <person name="Takami H."/>
        </authorList>
    </citation>
    <scope>NUCLEOTIDE SEQUENCE</scope>
    <source>
        <strain evidence="1">Expedition CK06-06</strain>
    </source>
</reference>